<evidence type="ECO:0000256" key="1">
    <source>
        <dbReference type="SAM" id="Phobius"/>
    </source>
</evidence>
<evidence type="ECO:0000313" key="3">
    <source>
        <dbReference type="EMBL" id="MBB5808219.1"/>
    </source>
</evidence>
<dbReference type="RefSeq" id="WP_184928149.1">
    <property type="nucleotide sequence ID" value="NZ_JACHMO010000001.1"/>
</dbReference>
<reference evidence="3 4" key="1">
    <citation type="submission" date="2020-08" db="EMBL/GenBank/DDBJ databases">
        <title>Sequencing the genomes of 1000 actinobacteria strains.</title>
        <authorList>
            <person name="Klenk H.-P."/>
        </authorList>
    </citation>
    <scope>NUCLEOTIDE SEQUENCE [LARGE SCALE GENOMIC DNA]</scope>
    <source>
        <strain evidence="3 4">DSM 45486</strain>
    </source>
</reference>
<dbReference type="GO" id="GO:0008782">
    <property type="term" value="F:adenosylhomocysteine nucleosidase activity"/>
    <property type="evidence" value="ECO:0007669"/>
    <property type="project" value="TreeGrafter"/>
</dbReference>
<dbReference type="GO" id="GO:0019284">
    <property type="term" value="P:L-methionine salvage from S-adenosylmethionine"/>
    <property type="evidence" value="ECO:0007669"/>
    <property type="project" value="TreeGrafter"/>
</dbReference>
<keyword evidence="4" id="KW-1185">Reference proteome</keyword>
<dbReference type="PANTHER" id="PTHR46832:SF1">
    <property type="entry name" value="5'-METHYLTHIOADENOSINE_S-ADENOSYLHOMOCYSTEINE NUCLEOSIDASE"/>
    <property type="match status" value="1"/>
</dbReference>
<keyword evidence="1" id="KW-0812">Transmembrane</keyword>
<evidence type="ECO:0000313" key="4">
    <source>
        <dbReference type="Proteomes" id="UP000552097"/>
    </source>
</evidence>
<evidence type="ECO:0000259" key="2">
    <source>
        <dbReference type="Pfam" id="PF01048"/>
    </source>
</evidence>
<keyword evidence="1" id="KW-0472">Membrane</keyword>
<dbReference type="InterPro" id="IPR035994">
    <property type="entry name" value="Nucleoside_phosphorylase_sf"/>
</dbReference>
<feature type="transmembrane region" description="Helical" evidence="1">
    <location>
        <begin position="93"/>
        <end position="125"/>
    </location>
</feature>
<accession>A0A7W9HTL7</accession>
<feature type="transmembrane region" description="Helical" evidence="1">
    <location>
        <begin position="300"/>
        <end position="319"/>
    </location>
</feature>
<proteinExistence type="predicted"/>
<sequence length="578" mass="62435">MRPRRLNVVFRSRAPLALQLRLAHLDGRLIWRSADTFVLVRPPIPAKARMGAKARVIHALDRLWDALVLAVPAFLCLLLALVLAFVFDLRVPALFASLAALLWAAVLMMLGGVVHTLSFGLAFLLNRGTAARQAGESFRGDNWSIALCHVADPRDVEGLLEEAVRLVDRLSARYEYGADKVLVFAPEAASTPQTLDALRKCARVRSFGAGDDSVLLVREPGRIPTAPSFAFNGVPLLLLASAVLLLSIAQGVVGWELEACATVCTGGPTSYGAALFWLFRYYVVVGIPGAAPATFRSTSIALMLPFLGAVVLVNVVTVARETMRKARERQDALLAEVSKDTTTSTVLVLVANATERDAVVRAVGRGEVTRLRTHHHTVFDLGVVSRARLLLAQTEQGVDAQGAATLTTDTLIRELTPDFVLLVGICYGLREREQHLGGLVISSRMRALNWRKELPDRTVVRGELVTAGVRVLDRCRAATMDWAGPEPDFGLLLSMSVLVNSAEFRASLLELEPDAVGGETEAAGVHGACAKHKVDWIAIKGISDWGMDKSDGHQAVAARNAADFLLHLLRTGGLDPVD</sequence>
<dbReference type="InterPro" id="IPR000845">
    <property type="entry name" value="Nucleoside_phosphorylase_d"/>
</dbReference>
<dbReference type="Gene3D" id="3.40.50.1580">
    <property type="entry name" value="Nucleoside phosphorylase domain"/>
    <property type="match status" value="1"/>
</dbReference>
<gene>
    <name evidence="3" type="ORF">F4560_007987</name>
</gene>
<dbReference type="EMBL" id="JACHMO010000001">
    <property type="protein sequence ID" value="MBB5808219.1"/>
    <property type="molecule type" value="Genomic_DNA"/>
</dbReference>
<name>A0A7W9HTL7_9PSEU</name>
<feature type="domain" description="Nucleoside phosphorylase" evidence="2">
    <location>
        <begin position="346"/>
        <end position="569"/>
    </location>
</feature>
<comment type="caution">
    <text evidence="3">The sequence shown here is derived from an EMBL/GenBank/DDBJ whole genome shotgun (WGS) entry which is preliminary data.</text>
</comment>
<dbReference type="AlphaFoldDB" id="A0A7W9HTL7"/>
<dbReference type="GO" id="GO:0009116">
    <property type="term" value="P:nucleoside metabolic process"/>
    <property type="evidence" value="ECO:0007669"/>
    <property type="project" value="InterPro"/>
</dbReference>
<dbReference type="GO" id="GO:0005829">
    <property type="term" value="C:cytosol"/>
    <property type="evidence" value="ECO:0007669"/>
    <property type="project" value="TreeGrafter"/>
</dbReference>
<dbReference type="Proteomes" id="UP000552097">
    <property type="component" value="Unassembled WGS sequence"/>
</dbReference>
<keyword evidence="1" id="KW-1133">Transmembrane helix</keyword>
<feature type="transmembrane region" description="Helical" evidence="1">
    <location>
        <begin position="63"/>
        <end position="87"/>
    </location>
</feature>
<dbReference type="PANTHER" id="PTHR46832">
    <property type="entry name" value="5'-METHYLTHIOADENOSINE/S-ADENOSYLHOMOCYSTEINE NUCLEOSIDASE"/>
    <property type="match status" value="1"/>
</dbReference>
<dbReference type="Pfam" id="PF01048">
    <property type="entry name" value="PNP_UDP_1"/>
    <property type="match status" value="1"/>
</dbReference>
<dbReference type="SUPFAM" id="SSF53167">
    <property type="entry name" value="Purine and uridine phosphorylases"/>
    <property type="match status" value="1"/>
</dbReference>
<dbReference type="GO" id="GO:0008930">
    <property type="term" value="F:methylthioadenosine nucleosidase activity"/>
    <property type="evidence" value="ECO:0007669"/>
    <property type="project" value="TreeGrafter"/>
</dbReference>
<organism evidence="3 4">
    <name type="scientific">Saccharothrix ecbatanensis</name>
    <dbReference type="NCBI Taxonomy" id="1105145"/>
    <lineage>
        <taxon>Bacteria</taxon>
        <taxon>Bacillati</taxon>
        <taxon>Actinomycetota</taxon>
        <taxon>Actinomycetes</taxon>
        <taxon>Pseudonocardiales</taxon>
        <taxon>Pseudonocardiaceae</taxon>
        <taxon>Saccharothrix</taxon>
    </lineage>
</organism>
<feature type="transmembrane region" description="Helical" evidence="1">
    <location>
        <begin position="229"/>
        <end position="249"/>
    </location>
</feature>
<protein>
    <submittedName>
        <fullName evidence="3">Nucleoside phosphorylase</fullName>
    </submittedName>
</protein>